<keyword evidence="2" id="KW-0614">Plasmid</keyword>
<dbReference type="AlphaFoldDB" id="A0A2L0HB86"/>
<accession>A0A2L0HB86</accession>
<dbReference type="Proteomes" id="UP000239340">
    <property type="component" value="Plasmid pSfreNXT3b"/>
</dbReference>
<sequence>MTLATRTGPLGSRRGSWDSTVLAEPRTCRVLGRAFIQSPRAGLSSLRHGELRSGALGEPLKICRTVFLRLFGFWCVGTALASLIAYRPELPTGTLTDLLICVLGKETAMKSDMAAYCVTELTPEEASGTSGGMFWAIAFVVIGFVGFVAATIAGKAADDALGY</sequence>
<keyword evidence="1" id="KW-1133">Transmembrane helix</keyword>
<dbReference type="EMBL" id="CP024309">
    <property type="protein sequence ID" value="AUX78746.1"/>
    <property type="molecule type" value="Genomic_DNA"/>
</dbReference>
<protein>
    <submittedName>
        <fullName evidence="2">Uncharacterized protein</fullName>
    </submittedName>
</protein>
<reference evidence="2 3" key="1">
    <citation type="submission" date="2017-10" db="EMBL/GenBank/DDBJ databases">
        <title>Analysis of the genome sequences of Rhizobium populations associated to common bean (phaseolus vulgaris).</title>
        <authorList>
            <person name="Bustos P."/>
            <person name="Santamaria R.I."/>
            <person name="Miranda-Sanchez F."/>
            <person name="Perez-Carrascal O."/>
            <person name="Juarez S."/>
            <person name="Lozano L."/>
            <person name="Martinez-Flores I."/>
            <person name="Vinuesa P."/>
            <person name="Martinez-Romero E."/>
            <person name="Cevallos M.A."/>
            <person name="Romero D."/>
            <person name="Davila G."/>
            <person name="Gonzalez V."/>
        </authorList>
    </citation>
    <scope>NUCLEOTIDE SEQUENCE [LARGE SCALE GENOMIC DNA]</scope>
    <source>
        <strain evidence="2 3">NXT3</strain>
        <plasmid evidence="3">Plasmid psfrenxt3b</plasmid>
    </source>
</reference>
<keyword evidence="1" id="KW-0472">Membrane</keyword>
<geneLocation type="plasmid" evidence="3">
    <name>psfrenxt3b</name>
</geneLocation>
<evidence type="ECO:0000256" key="1">
    <source>
        <dbReference type="SAM" id="Phobius"/>
    </source>
</evidence>
<gene>
    <name evidence="2" type="ORF">NXT3_PB00084</name>
</gene>
<feature type="transmembrane region" description="Helical" evidence="1">
    <location>
        <begin position="66"/>
        <end position="86"/>
    </location>
</feature>
<name>A0A2L0HB86_RHIFR</name>
<feature type="transmembrane region" description="Helical" evidence="1">
    <location>
        <begin position="133"/>
        <end position="153"/>
    </location>
</feature>
<evidence type="ECO:0000313" key="2">
    <source>
        <dbReference type="EMBL" id="AUX78746.1"/>
    </source>
</evidence>
<organism evidence="2 3">
    <name type="scientific">Rhizobium fredii</name>
    <name type="common">Sinorhizobium fredii</name>
    <dbReference type="NCBI Taxonomy" id="380"/>
    <lineage>
        <taxon>Bacteria</taxon>
        <taxon>Pseudomonadati</taxon>
        <taxon>Pseudomonadota</taxon>
        <taxon>Alphaproteobacteria</taxon>
        <taxon>Hyphomicrobiales</taxon>
        <taxon>Rhizobiaceae</taxon>
        <taxon>Sinorhizobium/Ensifer group</taxon>
        <taxon>Sinorhizobium</taxon>
    </lineage>
</organism>
<evidence type="ECO:0000313" key="3">
    <source>
        <dbReference type="Proteomes" id="UP000239340"/>
    </source>
</evidence>
<keyword evidence="1" id="KW-0812">Transmembrane</keyword>
<proteinExistence type="predicted"/>